<dbReference type="Proteomes" id="UP000675554">
    <property type="component" value="Unassembled WGS sequence"/>
</dbReference>
<keyword evidence="2" id="KW-1185">Reference proteome</keyword>
<proteinExistence type="predicted"/>
<dbReference type="GO" id="GO:0032259">
    <property type="term" value="P:methylation"/>
    <property type="evidence" value="ECO:0007669"/>
    <property type="project" value="UniProtKB-KW"/>
</dbReference>
<keyword evidence="1" id="KW-0808">Transferase</keyword>
<keyword evidence="1" id="KW-0489">Methyltransferase</keyword>
<evidence type="ECO:0000313" key="2">
    <source>
        <dbReference type="Proteomes" id="UP000675554"/>
    </source>
</evidence>
<comment type="caution">
    <text evidence="1">The sequence shown here is derived from an EMBL/GenBank/DDBJ whole genome shotgun (WGS) entry which is preliminary data.</text>
</comment>
<gene>
    <name evidence="1" type="ORF">KDA82_19160</name>
</gene>
<protein>
    <submittedName>
        <fullName evidence="1">SAM-dependent methyltransferase</fullName>
    </submittedName>
</protein>
<name>A0A8T4IWZ4_9ACTN</name>
<evidence type="ECO:0000313" key="1">
    <source>
        <dbReference type="EMBL" id="MBR7675103.1"/>
    </source>
</evidence>
<accession>A0A8T4IWZ4</accession>
<dbReference type="GO" id="GO:0008168">
    <property type="term" value="F:methyltransferase activity"/>
    <property type="evidence" value="ECO:0007669"/>
    <property type="project" value="UniProtKB-KW"/>
</dbReference>
<sequence length="68" mass="7567">HSGFPEWHPGPHPDVHLPTPDEVVESLALPEGEWEVLVCAEHERVQNNPEGRPATCTDNTVKVRRLPG</sequence>
<organism evidence="1 2">
    <name type="scientific">Streptomyces daliensis</name>
    <dbReference type="NCBI Taxonomy" id="299421"/>
    <lineage>
        <taxon>Bacteria</taxon>
        <taxon>Bacillati</taxon>
        <taxon>Actinomycetota</taxon>
        <taxon>Actinomycetes</taxon>
        <taxon>Kitasatosporales</taxon>
        <taxon>Streptomycetaceae</taxon>
        <taxon>Streptomyces</taxon>
    </lineage>
</organism>
<feature type="non-terminal residue" evidence="1">
    <location>
        <position position="1"/>
    </location>
</feature>
<dbReference type="AlphaFoldDB" id="A0A8T4IWZ4"/>
<dbReference type="EMBL" id="JAGSMN010000428">
    <property type="protein sequence ID" value="MBR7675103.1"/>
    <property type="molecule type" value="Genomic_DNA"/>
</dbReference>
<reference evidence="1" key="1">
    <citation type="submission" date="2021-04" db="EMBL/GenBank/DDBJ databases">
        <title>Sequencing of actinobacteria type strains.</title>
        <authorList>
            <person name="Nguyen G.-S."/>
            <person name="Wentzel A."/>
        </authorList>
    </citation>
    <scope>NUCLEOTIDE SEQUENCE</scope>
    <source>
        <strain evidence="1">DSM 42095</strain>
    </source>
</reference>